<evidence type="ECO:0000259" key="1">
    <source>
        <dbReference type="Pfam" id="PF04606"/>
    </source>
</evidence>
<name>A0A1V0B670_9GAMM</name>
<gene>
    <name evidence="2" type="ORF">BVH74_12085</name>
</gene>
<dbReference type="RefSeq" id="WP_080050310.1">
    <property type="nucleotide sequence ID" value="NZ_CP020100.1"/>
</dbReference>
<sequence length="106" mass="11797">MTAPNHGGYRCLCPACGQPMFIRKSEKQTPTFQTMYGKCNNIVCGASYVGSLTWDYTLSPSGLPQPQVKLPLSPVKERMQALRDLSPDSDQLTFLEQLDQDQEARA</sequence>
<feature type="domain" description="Zinc finger Ogr/Delta-type" evidence="1">
    <location>
        <begin position="13"/>
        <end position="53"/>
    </location>
</feature>
<reference evidence="2 3" key="1">
    <citation type="submission" date="2017-03" db="EMBL/GenBank/DDBJ databases">
        <title>Complete genome sequence of the novel DNRA strain Pseudomonas sp. S-6-2 isolated from Chinese polluted river sediment. Journal of Biotechnology.</title>
        <authorList>
            <person name="Li J."/>
            <person name="Xiang F."/>
            <person name="Wang L."/>
            <person name="Xi L."/>
            <person name="Liu J."/>
        </authorList>
    </citation>
    <scope>NUCLEOTIDE SEQUENCE [LARGE SCALE GENOMIC DNA]</scope>
    <source>
        <strain evidence="2 3">S-6-2</strain>
    </source>
</reference>
<dbReference type="Pfam" id="PF04606">
    <property type="entry name" value="Ogr_Delta"/>
    <property type="match status" value="1"/>
</dbReference>
<protein>
    <submittedName>
        <fullName evidence="2">Transcriptional regulator</fullName>
    </submittedName>
</protein>
<dbReference type="KEGG" id="ppha:BVH74_12085"/>
<dbReference type="STRING" id="1931241.BVH74_12085"/>
<dbReference type="EMBL" id="CP020100">
    <property type="protein sequence ID" value="AQZ95442.1"/>
    <property type="molecule type" value="Genomic_DNA"/>
</dbReference>
<accession>A0A1V0B670</accession>
<dbReference type="InterPro" id="IPR007684">
    <property type="entry name" value="Znf_Ogr/Delta"/>
</dbReference>
<dbReference type="Proteomes" id="UP000243488">
    <property type="component" value="Chromosome"/>
</dbReference>
<dbReference type="AlphaFoldDB" id="A0A1V0B670"/>
<keyword evidence="3" id="KW-1185">Reference proteome</keyword>
<proteinExistence type="predicted"/>
<evidence type="ECO:0000313" key="3">
    <source>
        <dbReference type="Proteomes" id="UP000243488"/>
    </source>
</evidence>
<evidence type="ECO:0000313" key="2">
    <source>
        <dbReference type="EMBL" id="AQZ95442.1"/>
    </source>
</evidence>
<organism evidence="2 3">
    <name type="scientific">Halopseudomonas phragmitis</name>
    <dbReference type="NCBI Taxonomy" id="1931241"/>
    <lineage>
        <taxon>Bacteria</taxon>
        <taxon>Pseudomonadati</taxon>
        <taxon>Pseudomonadota</taxon>
        <taxon>Gammaproteobacteria</taxon>
        <taxon>Pseudomonadales</taxon>
        <taxon>Pseudomonadaceae</taxon>
        <taxon>Halopseudomonas</taxon>
    </lineage>
</organism>